<dbReference type="SUPFAM" id="SSF63817">
    <property type="entry name" value="Sortase"/>
    <property type="match status" value="1"/>
</dbReference>
<dbReference type="InterPro" id="IPR042002">
    <property type="entry name" value="Sortase_C"/>
</dbReference>
<protein>
    <submittedName>
        <fullName evidence="3">Class C sortase</fullName>
    </submittedName>
</protein>
<evidence type="ECO:0000256" key="1">
    <source>
        <dbReference type="ARBA" id="ARBA00022801"/>
    </source>
</evidence>
<comment type="caution">
    <text evidence="3">The sequence shown here is derived from an EMBL/GenBank/DDBJ whole genome shotgun (WGS) entry which is preliminary data.</text>
</comment>
<feature type="transmembrane region" description="Helical" evidence="2">
    <location>
        <begin position="263"/>
        <end position="281"/>
    </location>
</feature>
<keyword evidence="2" id="KW-1133">Transmembrane helix</keyword>
<dbReference type="EMBL" id="JADCKL010000021">
    <property type="protein sequence ID" value="MBE5064386.1"/>
    <property type="molecule type" value="Genomic_DNA"/>
</dbReference>
<dbReference type="Pfam" id="PF04203">
    <property type="entry name" value="Sortase"/>
    <property type="match status" value="1"/>
</dbReference>
<dbReference type="RefSeq" id="WP_226395680.1">
    <property type="nucleotide sequence ID" value="NZ_JADCKL010000021.1"/>
</dbReference>
<dbReference type="Gene3D" id="2.40.260.10">
    <property type="entry name" value="Sortase"/>
    <property type="match status" value="1"/>
</dbReference>
<dbReference type="Proteomes" id="UP000758652">
    <property type="component" value="Unassembled WGS sequence"/>
</dbReference>
<keyword evidence="4" id="KW-1185">Reference proteome</keyword>
<evidence type="ECO:0000313" key="4">
    <source>
        <dbReference type="Proteomes" id="UP000758652"/>
    </source>
</evidence>
<keyword evidence="2" id="KW-0812">Transmembrane</keyword>
<dbReference type="NCBIfam" id="NF033745">
    <property type="entry name" value="class_C_sortase"/>
    <property type="match status" value="1"/>
</dbReference>
<dbReference type="CDD" id="cd05827">
    <property type="entry name" value="Sortase_C"/>
    <property type="match status" value="1"/>
</dbReference>
<gene>
    <name evidence="3" type="ORF">INF30_14120</name>
</gene>
<dbReference type="InterPro" id="IPR023365">
    <property type="entry name" value="Sortase_dom-sf"/>
</dbReference>
<proteinExistence type="predicted"/>
<reference evidence="3 4" key="1">
    <citation type="submission" date="2020-10" db="EMBL/GenBank/DDBJ databases">
        <title>ChiBAC.</title>
        <authorList>
            <person name="Zenner C."/>
            <person name="Hitch T.C.A."/>
            <person name="Clavel T."/>
        </authorList>
    </citation>
    <scope>NUCLEOTIDE SEQUENCE [LARGE SCALE GENOMIC DNA]</scope>
    <source>
        <strain evidence="3 4">DSM 108991</strain>
    </source>
</reference>
<evidence type="ECO:0000256" key="2">
    <source>
        <dbReference type="SAM" id="Phobius"/>
    </source>
</evidence>
<dbReference type="InterPro" id="IPR005754">
    <property type="entry name" value="Sortase"/>
</dbReference>
<organism evidence="3 4">
    <name type="scientific">Claveliimonas monacensis</name>
    <dbReference type="NCBI Taxonomy" id="2779351"/>
    <lineage>
        <taxon>Bacteria</taxon>
        <taxon>Bacillati</taxon>
        <taxon>Bacillota</taxon>
        <taxon>Clostridia</taxon>
        <taxon>Lachnospirales</taxon>
        <taxon>Lachnospiraceae</taxon>
        <taxon>Claveliimonas</taxon>
    </lineage>
</organism>
<feature type="transmembrane region" description="Helical" evidence="2">
    <location>
        <begin position="21"/>
        <end position="41"/>
    </location>
</feature>
<keyword evidence="1" id="KW-0378">Hydrolase</keyword>
<keyword evidence="2" id="KW-0472">Membrane</keyword>
<dbReference type="NCBIfam" id="TIGR01076">
    <property type="entry name" value="sortase_fam"/>
    <property type="match status" value="1"/>
</dbReference>
<accession>A0ABR9RN28</accession>
<evidence type="ECO:0000313" key="3">
    <source>
        <dbReference type="EMBL" id="MBE5064386.1"/>
    </source>
</evidence>
<sequence>MRNTDRRKNKKRRRIGDLIRLIGLFIALSVLLYPTISNYLYEKNSGRVITSYDEKAVQISESERQEMLEQARQYNEEMLGNIELLDPFSPVKREVDKRYQSLLNVDGNGMMGYIRIPKIQVELPIYHGTEEKVLQSGVGHFEGTSLPVGGESTHTVLTGHRGLPSKLLFTDMDELTEGDIFYIKILGETLAYQIDQILTVEPENTKALTIVPGKDYATLVTCTPYAVNTHRLLVRGIRIPYEEAVRQVPDEKIIPTIPFQVKILLLAIGVLILIFLCYRIWRRIKKRKEMRKKRR</sequence>
<name>A0ABR9RN28_9FIRM</name>